<dbReference type="RefSeq" id="WP_038697397.1">
    <property type="nucleotide sequence ID" value="NZ_CP009286.1"/>
</dbReference>
<accession>A0A089LTG3</accession>
<sequence length="151" mass="17183">MTITRAEVSDAEELLQLQILSYQSEGERYGDYTIPPLVQTLDEMREDLERQVVLKAVSEGSIIGSVRAYDQDGSCKIGKLFVHPARQGKGTGTALMKEIERIFDNCARYELFAGEKSTDNIRLYTSLGYRPFRKDSLAEHLTLVYLEKERV</sequence>
<keyword evidence="5" id="KW-1185">Reference proteome</keyword>
<dbReference type="AlphaFoldDB" id="A0A089LTG3"/>
<dbReference type="EMBL" id="CP009286">
    <property type="protein sequence ID" value="AIQ64826.1"/>
    <property type="molecule type" value="Genomic_DNA"/>
</dbReference>
<organism evidence="4 5">
    <name type="scientific">Paenibacillus stellifer</name>
    <dbReference type="NCBI Taxonomy" id="169760"/>
    <lineage>
        <taxon>Bacteria</taxon>
        <taxon>Bacillati</taxon>
        <taxon>Bacillota</taxon>
        <taxon>Bacilli</taxon>
        <taxon>Bacillales</taxon>
        <taxon>Paenibacillaceae</taxon>
        <taxon>Paenibacillus</taxon>
    </lineage>
</organism>
<dbReference type="Gene3D" id="3.40.630.30">
    <property type="match status" value="1"/>
</dbReference>
<reference evidence="4 5" key="1">
    <citation type="submission" date="2014-08" db="EMBL/GenBank/DDBJ databases">
        <title>Comparative genomics of the Paenibacillus odorifer group.</title>
        <authorList>
            <person name="den Bakker H.C."/>
            <person name="Tsai Y.-C."/>
            <person name="Martin N."/>
            <person name="Korlach J."/>
            <person name="Wiedmann M."/>
        </authorList>
    </citation>
    <scope>NUCLEOTIDE SEQUENCE [LARGE SCALE GENOMIC DNA]</scope>
    <source>
        <strain evidence="4 5">DSM 14472</strain>
    </source>
</reference>
<keyword evidence="2" id="KW-0012">Acyltransferase</keyword>
<dbReference type="InterPro" id="IPR016181">
    <property type="entry name" value="Acyl_CoA_acyltransferase"/>
</dbReference>
<protein>
    <recommendedName>
        <fullName evidence="3">N-acetyltransferase domain-containing protein</fullName>
    </recommendedName>
</protein>
<evidence type="ECO:0000256" key="2">
    <source>
        <dbReference type="ARBA" id="ARBA00023315"/>
    </source>
</evidence>
<dbReference type="GO" id="GO:0016747">
    <property type="term" value="F:acyltransferase activity, transferring groups other than amino-acyl groups"/>
    <property type="evidence" value="ECO:0007669"/>
    <property type="project" value="InterPro"/>
</dbReference>
<dbReference type="Proteomes" id="UP000029507">
    <property type="component" value="Chromosome"/>
</dbReference>
<dbReference type="Pfam" id="PF00583">
    <property type="entry name" value="Acetyltransf_1"/>
    <property type="match status" value="1"/>
</dbReference>
<evidence type="ECO:0000313" key="5">
    <source>
        <dbReference type="Proteomes" id="UP000029507"/>
    </source>
</evidence>
<dbReference type="OrthoDB" id="9788755at2"/>
<dbReference type="KEGG" id="pste:PSTEL_18605"/>
<dbReference type="InterPro" id="IPR000182">
    <property type="entry name" value="GNAT_dom"/>
</dbReference>
<gene>
    <name evidence="4" type="ORF">PSTEL_18605</name>
</gene>
<feature type="domain" description="N-acetyltransferase" evidence="3">
    <location>
        <begin position="1"/>
        <end position="151"/>
    </location>
</feature>
<dbReference type="STRING" id="169760.PSTEL_18605"/>
<evidence type="ECO:0000259" key="3">
    <source>
        <dbReference type="PROSITE" id="PS51186"/>
    </source>
</evidence>
<dbReference type="PANTHER" id="PTHR43877">
    <property type="entry name" value="AMINOALKYLPHOSPHONATE N-ACETYLTRANSFERASE-RELATED-RELATED"/>
    <property type="match status" value="1"/>
</dbReference>
<name>A0A089LTG3_9BACL</name>
<evidence type="ECO:0000256" key="1">
    <source>
        <dbReference type="ARBA" id="ARBA00022679"/>
    </source>
</evidence>
<proteinExistence type="predicted"/>
<dbReference type="PANTHER" id="PTHR43877:SF2">
    <property type="entry name" value="AMINOALKYLPHOSPHONATE N-ACETYLTRANSFERASE-RELATED"/>
    <property type="match status" value="1"/>
</dbReference>
<dbReference type="HOGENOM" id="CLU_096795_0_0_9"/>
<evidence type="ECO:0000313" key="4">
    <source>
        <dbReference type="EMBL" id="AIQ64826.1"/>
    </source>
</evidence>
<dbReference type="InterPro" id="IPR050832">
    <property type="entry name" value="Bact_Acetyltransf"/>
</dbReference>
<keyword evidence="1" id="KW-0808">Transferase</keyword>
<dbReference type="SUPFAM" id="SSF55729">
    <property type="entry name" value="Acyl-CoA N-acyltransferases (Nat)"/>
    <property type="match status" value="1"/>
</dbReference>
<dbReference type="CDD" id="cd04301">
    <property type="entry name" value="NAT_SF"/>
    <property type="match status" value="1"/>
</dbReference>
<dbReference type="PROSITE" id="PS51186">
    <property type="entry name" value="GNAT"/>
    <property type="match status" value="1"/>
</dbReference>